<protein>
    <submittedName>
        <fullName evidence="1">DUF2218 domain-containing protein</fullName>
    </submittedName>
</protein>
<dbReference type="EMBL" id="VDDC01000024">
    <property type="protein sequence ID" value="TNH38732.1"/>
    <property type="molecule type" value="Genomic_DNA"/>
</dbReference>
<dbReference type="Proteomes" id="UP000304880">
    <property type="component" value="Unassembled WGS sequence"/>
</dbReference>
<proteinExistence type="predicted"/>
<dbReference type="Pfam" id="PF09981">
    <property type="entry name" value="DUF2218"/>
    <property type="match status" value="1"/>
</dbReference>
<comment type="caution">
    <text evidence="1">The sequence shown here is derived from an EMBL/GenBank/DDBJ whole genome shotgun (WGS) entry which is preliminary data.</text>
</comment>
<gene>
    <name evidence="1" type="ORF">FHD67_13385</name>
</gene>
<dbReference type="AlphaFoldDB" id="A0A5C4R486"/>
<evidence type="ECO:0000313" key="2">
    <source>
        <dbReference type="Proteomes" id="UP000304880"/>
    </source>
</evidence>
<dbReference type="Gene3D" id="3.30.310.50">
    <property type="entry name" value="Alpha-D-phosphohexomutase, C-terminal domain"/>
    <property type="match status" value="1"/>
</dbReference>
<organism evidence="1 2">
    <name type="scientific">Paracoccus haeundaensis</name>
    <dbReference type="NCBI Taxonomy" id="225362"/>
    <lineage>
        <taxon>Bacteria</taxon>
        <taxon>Pseudomonadati</taxon>
        <taxon>Pseudomonadota</taxon>
        <taxon>Alphaproteobacteria</taxon>
        <taxon>Rhodobacterales</taxon>
        <taxon>Paracoccaceae</taxon>
        <taxon>Paracoccus</taxon>
    </lineage>
</organism>
<dbReference type="InterPro" id="IPR014543">
    <property type="entry name" value="UCP028291"/>
</dbReference>
<keyword evidence="2" id="KW-1185">Reference proteome</keyword>
<reference evidence="1 2" key="1">
    <citation type="submission" date="2019-06" db="EMBL/GenBank/DDBJ databases">
        <authorList>
            <person name="Li J."/>
        </authorList>
    </citation>
    <scope>NUCLEOTIDE SEQUENCE [LARGE SCALE GENOMIC DNA]</scope>
    <source>
        <strain evidence="1 2">CGMCC 1.8012</strain>
    </source>
</reference>
<evidence type="ECO:0000313" key="1">
    <source>
        <dbReference type="EMBL" id="TNH38732.1"/>
    </source>
</evidence>
<sequence length="159" mass="17595">MRRMAILSIKVARGGWILAARRAGLAPSRAPRKNVRVFLSEYRGELLTQSIWHPSCGAFAKGHPMRMTADFPTARAAALTGTMAKHFGHKIPVTHDDRLAVLTFEMGVARIEAQDASLHLTLEAADTESLERLRAVIESHLMRFAHREEPAPPAWTPPA</sequence>
<accession>A0A5C4R486</accession>
<name>A0A5C4R486_9RHOB</name>